<dbReference type="InterPro" id="IPR019289">
    <property type="entry name" value="Phage_tail_E/E"/>
</dbReference>
<organism evidence="1 2">
    <name type="scientific">Aquamicrobium ahrensii</name>
    <dbReference type="NCBI Taxonomy" id="469551"/>
    <lineage>
        <taxon>Bacteria</taxon>
        <taxon>Pseudomonadati</taxon>
        <taxon>Pseudomonadota</taxon>
        <taxon>Alphaproteobacteria</taxon>
        <taxon>Hyphomicrobiales</taxon>
        <taxon>Phyllobacteriaceae</taxon>
        <taxon>Aquamicrobium</taxon>
    </lineage>
</organism>
<evidence type="ECO:0008006" key="3">
    <source>
        <dbReference type="Google" id="ProtNLM"/>
    </source>
</evidence>
<protein>
    <recommendedName>
        <fullName evidence="3">Phage tail assembly protein</fullName>
    </recommendedName>
</protein>
<comment type="caution">
    <text evidence="1">The sequence shown here is derived from an EMBL/GenBank/DDBJ whole genome shotgun (WGS) entry which is preliminary data.</text>
</comment>
<dbReference type="EMBL" id="JBEPMN010000001">
    <property type="protein sequence ID" value="MET3659983.1"/>
    <property type="molecule type" value="Genomic_DNA"/>
</dbReference>
<proteinExistence type="predicted"/>
<accession>A0ABV2KFX2</accession>
<dbReference type="Proteomes" id="UP001549143">
    <property type="component" value="Unassembled WGS sequence"/>
</dbReference>
<dbReference type="Pfam" id="PF10109">
    <property type="entry name" value="Phage_TAC_7"/>
    <property type="match status" value="1"/>
</dbReference>
<name>A0ABV2KFX2_9HYPH</name>
<evidence type="ECO:0000313" key="1">
    <source>
        <dbReference type="EMBL" id="MET3659983.1"/>
    </source>
</evidence>
<evidence type="ECO:0000313" key="2">
    <source>
        <dbReference type="Proteomes" id="UP001549143"/>
    </source>
</evidence>
<keyword evidence="2" id="KW-1185">Reference proteome</keyword>
<dbReference type="RefSeq" id="WP_354149896.1">
    <property type="nucleotide sequence ID" value="NZ_JBEPMN010000001.1"/>
</dbReference>
<gene>
    <name evidence="1" type="ORF">ABID44_000283</name>
</gene>
<sequence length="167" mass="17949">MNQVTKSLTADEIAAFEKRAFMVADEKRASMVAATSTPAIESKSEATFVLTDEGPVPIPVANFLKTADRVKVVTLEWPLELRGGTVLDKVEIRRLTGRNFRALAEMPAGTDENSYLISMMTGLALGVIDSLDADDFATLNEACRDFLPRAILAEAAQASATGEATPQ</sequence>
<reference evidence="1 2" key="1">
    <citation type="submission" date="2024-06" db="EMBL/GenBank/DDBJ databases">
        <title>Genomic Encyclopedia of Type Strains, Phase IV (KMG-IV): sequencing the most valuable type-strain genomes for metagenomic binning, comparative biology and taxonomic classification.</title>
        <authorList>
            <person name="Goeker M."/>
        </authorList>
    </citation>
    <scope>NUCLEOTIDE SEQUENCE [LARGE SCALE GENOMIC DNA]</scope>
    <source>
        <strain evidence="1 2">DSM 19730</strain>
    </source>
</reference>